<feature type="chain" id="PRO_5006632934" evidence="2">
    <location>
        <begin position="22"/>
        <end position="356"/>
    </location>
</feature>
<keyword evidence="4" id="KW-1185">Reference proteome</keyword>
<dbReference type="RefSeq" id="WP_075072339.1">
    <property type="nucleotide sequence ID" value="NZ_DF967972.1"/>
</dbReference>
<dbReference type="Gene3D" id="3.40.190.10">
    <property type="entry name" value="Periplasmic binding protein-like II"/>
    <property type="match status" value="2"/>
</dbReference>
<keyword evidence="2" id="KW-0732">Signal</keyword>
<dbReference type="OrthoDB" id="9785015at2"/>
<organism evidence="3">
    <name type="scientific">Longilinea arvoryzae</name>
    <dbReference type="NCBI Taxonomy" id="360412"/>
    <lineage>
        <taxon>Bacteria</taxon>
        <taxon>Bacillati</taxon>
        <taxon>Chloroflexota</taxon>
        <taxon>Anaerolineae</taxon>
        <taxon>Anaerolineales</taxon>
        <taxon>Anaerolineaceae</taxon>
        <taxon>Longilinea</taxon>
    </lineage>
</organism>
<protein>
    <submittedName>
        <fullName evidence="3">Tungstate ABC transporter binding protein WtpA</fullName>
    </submittedName>
</protein>
<accession>A0A0S7BGX4</accession>
<dbReference type="Pfam" id="PF13531">
    <property type="entry name" value="SBP_bac_11"/>
    <property type="match status" value="1"/>
</dbReference>
<gene>
    <name evidence="3" type="ORF">LARV_00705</name>
</gene>
<dbReference type="GO" id="GO:0030973">
    <property type="term" value="F:molybdate ion binding"/>
    <property type="evidence" value="ECO:0007669"/>
    <property type="project" value="TreeGrafter"/>
</dbReference>
<reference evidence="3" key="1">
    <citation type="submission" date="2015-07" db="EMBL/GenBank/DDBJ databases">
        <title>Draft Genome Sequences of Anaerolinea thermolimosa IMO-1, Bellilinea caldifistulae GOMI-1, Leptolinea tardivitalis YMTK-2, Levilinea saccharolytica KIBI-1,Longilinea arvoryzae KOME-1, Previously Described as Members of the Anaerolineaceae (Chloroflexi).</title>
        <authorList>
            <person name="Sekiguchi Y."/>
            <person name="Ohashi A."/>
            <person name="Matsuura N."/>
            <person name="Tourlousse M.D."/>
        </authorList>
    </citation>
    <scope>NUCLEOTIDE SEQUENCE [LARGE SCALE GENOMIC DNA]</scope>
    <source>
        <strain evidence="3">KOME-1</strain>
    </source>
</reference>
<feature type="signal peptide" evidence="2">
    <location>
        <begin position="1"/>
        <end position="21"/>
    </location>
</feature>
<dbReference type="Proteomes" id="UP000055060">
    <property type="component" value="Unassembled WGS sequence"/>
</dbReference>
<dbReference type="SUPFAM" id="SSF53850">
    <property type="entry name" value="Periplasmic binding protein-like II"/>
    <property type="match status" value="1"/>
</dbReference>
<evidence type="ECO:0000256" key="2">
    <source>
        <dbReference type="SAM" id="SignalP"/>
    </source>
</evidence>
<evidence type="ECO:0000313" key="4">
    <source>
        <dbReference type="Proteomes" id="UP000055060"/>
    </source>
</evidence>
<dbReference type="GO" id="GO:0015689">
    <property type="term" value="P:molybdate ion transport"/>
    <property type="evidence" value="ECO:0007669"/>
    <property type="project" value="TreeGrafter"/>
</dbReference>
<name>A0A0S7BGX4_9CHLR</name>
<dbReference type="CDD" id="cd13540">
    <property type="entry name" value="PBP2_ModA_WtpA"/>
    <property type="match status" value="1"/>
</dbReference>
<dbReference type="PANTHER" id="PTHR30632:SF16">
    <property type="entry name" value="MOLYBDATE_TUNGSTATE-BINDING PROTEIN WTPA"/>
    <property type="match status" value="1"/>
</dbReference>
<dbReference type="EMBL" id="DF967972">
    <property type="protein sequence ID" value="GAP12965.1"/>
    <property type="molecule type" value="Genomic_DNA"/>
</dbReference>
<dbReference type="PANTHER" id="PTHR30632">
    <property type="entry name" value="MOLYBDATE-BINDING PERIPLASMIC PROTEIN"/>
    <property type="match status" value="1"/>
</dbReference>
<dbReference type="GO" id="GO:1901359">
    <property type="term" value="F:tungstate binding"/>
    <property type="evidence" value="ECO:0007669"/>
    <property type="project" value="InterPro"/>
</dbReference>
<evidence type="ECO:0000313" key="3">
    <source>
        <dbReference type="EMBL" id="GAP12965.1"/>
    </source>
</evidence>
<dbReference type="PROSITE" id="PS51257">
    <property type="entry name" value="PROKAR_LIPOPROTEIN"/>
    <property type="match status" value="1"/>
</dbReference>
<dbReference type="STRING" id="360412.LARV_00705"/>
<dbReference type="AlphaFoldDB" id="A0A0S7BGX4"/>
<sequence>MKSKSLICLSLVLTLTLILSACQPREKTPLVVFSAGSLIQPMADMEAAFEAANPDIDVLNEYHGSIQVIRHVTELHESIDVVATADQALIPMLMYASAVPETGQPYANWYVRFATNKLGLAYSKNSRYADEINSENWMKILQRKDVKVGIADPRFDAAGYRALMVFQLAGKLYDQPTLFFDMFDGAFKYPVTVENGADGAVVHVPELLESQSGSHILLRGASIQLIALLESGDLDYAFEYESVIRQHWLGLVELPAELNLGDAGMEQFYEGVTVNLDFQRFASVQPVFRGEQIGYGITIPSNAPHPREAERFVEFVLGPEGQKIMAADYQPLLDPLVADGYENLPAALQALTQPAP</sequence>
<dbReference type="InterPro" id="IPR022498">
    <property type="entry name" value="ABC_trnspt_W-bd_WtpA"/>
</dbReference>
<proteinExistence type="inferred from homology"/>
<evidence type="ECO:0000256" key="1">
    <source>
        <dbReference type="ARBA" id="ARBA00009438"/>
    </source>
</evidence>
<comment type="similarity">
    <text evidence="1">Belongs to the bacterial solute-binding protein 1 family. WtpA subfamily.</text>
</comment>
<dbReference type="InterPro" id="IPR050682">
    <property type="entry name" value="ModA/WtpA"/>
</dbReference>
<dbReference type="NCBIfam" id="TIGR03730">
    <property type="entry name" value="tungstate_WtpA"/>
    <property type="match status" value="1"/>
</dbReference>